<name>A0A3S5A0A6_9PLAT</name>
<feature type="region of interest" description="Disordered" evidence="1">
    <location>
        <begin position="143"/>
        <end position="169"/>
    </location>
</feature>
<organism evidence="2 3">
    <name type="scientific">Protopolystoma xenopodis</name>
    <dbReference type="NCBI Taxonomy" id="117903"/>
    <lineage>
        <taxon>Eukaryota</taxon>
        <taxon>Metazoa</taxon>
        <taxon>Spiralia</taxon>
        <taxon>Lophotrochozoa</taxon>
        <taxon>Platyhelminthes</taxon>
        <taxon>Monogenea</taxon>
        <taxon>Polyopisthocotylea</taxon>
        <taxon>Polystomatidea</taxon>
        <taxon>Polystomatidae</taxon>
        <taxon>Protopolystoma</taxon>
    </lineage>
</organism>
<reference evidence="2" key="1">
    <citation type="submission" date="2018-11" db="EMBL/GenBank/DDBJ databases">
        <authorList>
            <consortium name="Pathogen Informatics"/>
        </authorList>
    </citation>
    <scope>NUCLEOTIDE SEQUENCE</scope>
</reference>
<evidence type="ECO:0000313" key="3">
    <source>
        <dbReference type="Proteomes" id="UP000784294"/>
    </source>
</evidence>
<dbReference type="Proteomes" id="UP000784294">
    <property type="component" value="Unassembled WGS sequence"/>
</dbReference>
<keyword evidence="3" id="KW-1185">Reference proteome</keyword>
<protein>
    <submittedName>
        <fullName evidence="2">Uncharacterized protein</fullName>
    </submittedName>
</protein>
<accession>A0A3S5A0A6</accession>
<feature type="compositionally biased region" description="Low complexity" evidence="1">
    <location>
        <begin position="150"/>
        <end position="160"/>
    </location>
</feature>
<dbReference type="AlphaFoldDB" id="A0A3S5A0A6"/>
<dbReference type="EMBL" id="CAAALY010004255">
    <property type="protein sequence ID" value="VEL08556.1"/>
    <property type="molecule type" value="Genomic_DNA"/>
</dbReference>
<comment type="caution">
    <text evidence="2">The sequence shown here is derived from an EMBL/GenBank/DDBJ whole genome shotgun (WGS) entry which is preliminary data.</text>
</comment>
<feature type="region of interest" description="Disordered" evidence="1">
    <location>
        <begin position="102"/>
        <end position="122"/>
    </location>
</feature>
<evidence type="ECO:0000313" key="2">
    <source>
        <dbReference type="EMBL" id="VEL08556.1"/>
    </source>
</evidence>
<sequence length="169" mass="18555">MSCMHHSQPGQTYLIAQLRVANIPPTSLQSILPIQSCPSSFFPTSSPTSCARLLHQIMHDILAKVLRVCRFPCPLTLRSRRDITLFARDRHDTVRQVCGKEVGGGVKRGKDRRTGERSKSGQLHSCPHVTLIWTTSEPKMVTKLSHPKLSPSCSQAPSSSGVAEGGKML</sequence>
<gene>
    <name evidence="2" type="ORF">PXEA_LOCUS1996</name>
</gene>
<evidence type="ECO:0000256" key="1">
    <source>
        <dbReference type="SAM" id="MobiDB-lite"/>
    </source>
</evidence>
<proteinExistence type="predicted"/>